<evidence type="ECO:0008006" key="8">
    <source>
        <dbReference type="Google" id="ProtNLM"/>
    </source>
</evidence>
<feature type="compositionally biased region" description="Polar residues" evidence="5">
    <location>
        <begin position="953"/>
        <end position="965"/>
    </location>
</feature>
<dbReference type="GO" id="GO:0005794">
    <property type="term" value="C:Golgi apparatus"/>
    <property type="evidence" value="ECO:0007669"/>
    <property type="project" value="UniProtKB-SubCell"/>
</dbReference>
<feature type="coiled-coil region" evidence="4">
    <location>
        <begin position="626"/>
        <end position="674"/>
    </location>
</feature>
<dbReference type="PANTHER" id="PTHR18921">
    <property type="entry name" value="MYOSIN HEAVY CHAIN - RELATED"/>
    <property type="match status" value="1"/>
</dbReference>
<comment type="subcellular location">
    <subcellularLocation>
        <location evidence="1">Golgi apparatus</location>
    </subcellularLocation>
</comment>
<keyword evidence="6" id="KW-1185">Reference proteome</keyword>
<dbReference type="WBParaSite" id="MBELARI_LOCUS10977">
    <property type="protein sequence ID" value="MBELARI_LOCUS10977"/>
    <property type="gene ID" value="MBELARI_LOCUS10977"/>
</dbReference>
<feature type="coiled-coil region" evidence="4">
    <location>
        <begin position="398"/>
        <end position="443"/>
    </location>
</feature>
<dbReference type="GO" id="GO:0031267">
    <property type="term" value="F:small GTPase binding"/>
    <property type="evidence" value="ECO:0007669"/>
    <property type="project" value="TreeGrafter"/>
</dbReference>
<keyword evidence="2" id="KW-0333">Golgi apparatus</keyword>
<dbReference type="GO" id="GO:0007030">
    <property type="term" value="P:Golgi organization"/>
    <property type="evidence" value="ECO:0007669"/>
    <property type="project" value="TreeGrafter"/>
</dbReference>
<accession>A0AAF3EAM8</accession>
<feature type="coiled-coil region" evidence="4">
    <location>
        <begin position="51"/>
        <end position="366"/>
    </location>
</feature>
<feature type="coiled-coil region" evidence="4">
    <location>
        <begin position="522"/>
        <end position="601"/>
    </location>
</feature>
<keyword evidence="3 4" id="KW-0175">Coiled coil</keyword>
<dbReference type="AlphaFoldDB" id="A0AAF3EAM8"/>
<evidence type="ECO:0000256" key="1">
    <source>
        <dbReference type="ARBA" id="ARBA00004555"/>
    </source>
</evidence>
<evidence type="ECO:0000256" key="4">
    <source>
        <dbReference type="SAM" id="Coils"/>
    </source>
</evidence>
<reference evidence="7" key="1">
    <citation type="submission" date="2024-02" db="UniProtKB">
        <authorList>
            <consortium name="WormBaseParasite"/>
        </authorList>
    </citation>
    <scope>IDENTIFICATION</scope>
</reference>
<dbReference type="GO" id="GO:0006888">
    <property type="term" value="P:endoplasmic reticulum to Golgi vesicle-mediated transport"/>
    <property type="evidence" value="ECO:0007669"/>
    <property type="project" value="TreeGrafter"/>
</dbReference>
<evidence type="ECO:0000313" key="6">
    <source>
        <dbReference type="Proteomes" id="UP000887575"/>
    </source>
</evidence>
<protein>
    <recommendedName>
        <fullName evidence="8">GRIP domain-containing protein</fullName>
    </recommendedName>
</protein>
<evidence type="ECO:0000256" key="3">
    <source>
        <dbReference type="ARBA" id="ARBA00023054"/>
    </source>
</evidence>
<feature type="region of interest" description="Disordered" evidence="5">
    <location>
        <begin position="22"/>
        <end position="44"/>
    </location>
</feature>
<feature type="region of interest" description="Disordered" evidence="5">
    <location>
        <begin position="921"/>
        <end position="965"/>
    </location>
</feature>
<evidence type="ECO:0000256" key="5">
    <source>
        <dbReference type="SAM" id="MobiDB-lite"/>
    </source>
</evidence>
<sequence>MAQWLRSIQGQLTEFATEVLNEATSENADDGEQRREIDTQMDDDPTAQQKIVSLEKHIKELQEQLTELNSDMETIEIRHSTSLRIKEEEVDQLKNQMELSLQLVRQKKDNEMRDLEKRLEDRFFAIVGSKDEEIGRLNEELEELRSMLVQDSNQNFEMLPGRDEEIAERNRQIEGLRRQVEELANQSSGSSVKVESVENLSERAEELMEKDREIGELRRQIDEMNLFVNQSRQEIESVETLSNKTEELIEKDREIEELRNQIDAMNAAFQEAQHEKRPEFSNLEQELIEKDQTLHALRNQIEVMRLELNETRDELENNAHRLDELIAKEREIQELRLENEKLSLQINNYQQQNQEQDTQNEAVIDKDRQIGELNKQIEEMTLKSTKQLTEDHANVLMIQQLEEELETVRESYEEDKRRAIATSQELQKRLNEAMEGSSNLKEMTMKKMGEIGEENERLREYITQLETKGLEINDERAKFLETKMMETEEKCVFLMNECKKKDHEIERISNYCRQTEEKISESGNLEEKMKHLETSLANFTEEKQFLLNESQRKDAEIQKLSEYCANVQQEASNEVINEEKIKLFENKIASLEEENRGFVEKCNGKDTEIQQLSILCNNFQENLSKETVDNEKLASLEEKYAQMEKEQRGTVEEYRKREREIERLKAHLLQIEETSTKEAIEAQNREETLKEYIVFLENTRSSYSQSFEETNQHYQVEMDHLKARLKSVEAENTHLNARYEEENRIRVETQNSLTSLQSVVRELASDAEKDNAASGHERLRLQDTLDKRHQQVAELQRDFERVSLDKQALEENIDVLNNLLLSNRRMVEELELQVAQARVPKNREETKIDDAILRELFLSYFMAAPDRKNDIALLLAKILEYSQEDYETIQKSLNAKSVYPSQKQASINIVEQFVRYLETESESSRTAPQLPLPKESRPMDTQQLSPKSDLRSSDSATTLQNLLRQ</sequence>
<feature type="coiled-coil region" evidence="4">
    <location>
        <begin position="711"/>
        <end position="745"/>
    </location>
</feature>
<evidence type="ECO:0000256" key="2">
    <source>
        <dbReference type="ARBA" id="ARBA00023034"/>
    </source>
</evidence>
<name>A0AAF3EAM8_9BILA</name>
<feature type="coiled-coil region" evidence="4">
    <location>
        <begin position="470"/>
        <end position="497"/>
    </location>
</feature>
<feature type="coiled-coil region" evidence="4">
    <location>
        <begin position="792"/>
        <end position="819"/>
    </location>
</feature>
<dbReference type="Proteomes" id="UP000887575">
    <property type="component" value="Unassembled WGS sequence"/>
</dbReference>
<evidence type="ECO:0000313" key="7">
    <source>
        <dbReference type="WBParaSite" id="MBELARI_LOCUS10977"/>
    </source>
</evidence>
<organism evidence="6 7">
    <name type="scientific">Mesorhabditis belari</name>
    <dbReference type="NCBI Taxonomy" id="2138241"/>
    <lineage>
        <taxon>Eukaryota</taxon>
        <taxon>Metazoa</taxon>
        <taxon>Ecdysozoa</taxon>
        <taxon>Nematoda</taxon>
        <taxon>Chromadorea</taxon>
        <taxon>Rhabditida</taxon>
        <taxon>Rhabditina</taxon>
        <taxon>Rhabditomorpha</taxon>
        <taxon>Rhabditoidea</taxon>
        <taxon>Rhabditidae</taxon>
        <taxon>Mesorhabditinae</taxon>
        <taxon>Mesorhabditis</taxon>
    </lineage>
</organism>
<proteinExistence type="predicted"/>
<dbReference type="PANTHER" id="PTHR18921:SF2">
    <property type="entry name" value="THYROID RECEPTOR-INTERACTING PROTEIN 11"/>
    <property type="match status" value="1"/>
</dbReference>